<protein>
    <submittedName>
        <fullName evidence="1 3">Uncharacterized protein</fullName>
    </submittedName>
</protein>
<reference evidence="3" key="1">
    <citation type="submission" date="2016-06" db="UniProtKB">
        <authorList>
            <consortium name="WormBaseParasite"/>
        </authorList>
    </citation>
    <scope>IDENTIFICATION</scope>
</reference>
<organism evidence="3">
    <name type="scientific">Schistosoma curassoni</name>
    <dbReference type="NCBI Taxonomy" id="6186"/>
    <lineage>
        <taxon>Eukaryota</taxon>
        <taxon>Metazoa</taxon>
        <taxon>Spiralia</taxon>
        <taxon>Lophotrochozoa</taxon>
        <taxon>Platyhelminthes</taxon>
        <taxon>Trematoda</taxon>
        <taxon>Digenea</taxon>
        <taxon>Strigeidida</taxon>
        <taxon>Schistosomatoidea</taxon>
        <taxon>Schistosomatidae</taxon>
        <taxon>Schistosoma</taxon>
    </lineage>
</organism>
<name>A0A183JKN8_9TREM</name>
<evidence type="ECO:0000313" key="1">
    <source>
        <dbReference type="EMBL" id="VDO80566.1"/>
    </source>
</evidence>
<accession>A0A183JKN8</accession>
<sequence>MDNTGYEDIIGRHGVGREKQKWGEACEPICIQQTGYRRHNIPTQTHTQRFVGLTRSQHKEPDRSMEDLRTRRGADIASDHNQLVVAKMKLKVKKHSKTGKTALQRFNIPFLRHTVKLSQFNIALNNRFQALQDIQEEETTMGDNWKGIKETLTSTC</sequence>
<evidence type="ECO:0000313" key="2">
    <source>
        <dbReference type="Proteomes" id="UP000279833"/>
    </source>
</evidence>
<keyword evidence="2" id="KW-1185">Reference proteome</keyword>
<dbReference type="EMBL" id="UZAK01003611">
    <property type="protein sequence ID" value="VDO80566.1"/>
    <property type="molecule type" value="Genomic_DNA"/>
</dbReference>
<evidence type="ECO:0000313" key="3">
    <source>
        <dbReference type="WBParaSite" id="SCUD_0000326901-mRNA-1"/>
    </source>
</evidence>
<dbReference type="Proteomes" id="UP000279833">
    <property type="component" value="Unassembled WGS sequence"/>
</dbReference>
<dbReference type="WBParaSite" id="SCUD_0000326901-mRNA-1">
    <property type="protein sequence ID" value="SCUD_0000326901-mRNA-1"/>
    <property type="gene ID" value="SCUD_0000326901"/>
</dbReference>
<dbReference type="AlphaFoldDB" id="A0A183JKN8"/>
<reference evidence="1 2" key="2">
    <citation type="submission" date="2018-11" db="EMBL/GenBank/DDBJ databases">
        <authorList>
            <consortium name="Pathogen Informatics"/>
        </authorList>
    </citation>
    <scope>NUCLEOTIDE SEQUENCE [LARGE SCALE GENOMIC DNA]</scope>
    <source>
        <strain evidence="1">Dakar</strain>
        <strain evidence="2">Dakar, Senegal</strain>
    </source>
</reference>
<gene>
    <name evidence="1" type="ORF">SCUD_LOCUS3269</name>
</gene>
<proteinExistence type="predicted"/>